<dbReference type="Proteomes" id="UP001054945">
    <property type="component" value="Unassembled WGS sequence"/>
</dbReference>
<dbReference type="EMBL" id="BPLR01019793">
    <property type="protein sequence ID" value="GIX71827.1"/>
    <property type="molecule type" value="Genomic_DNA"/>
</dbReference>
<keyword evidence="3" id="KW-1185">Reference proteome</keyword>
<accession>A0AAV4MH90</accession>
<reference evidence="2 3" key="1">
    <citation type="submission" date="2021-06" db="EMBL/GenBank/DDBJ databases">
        <title>Caerostris extrusa draft genome.</title>
        <authorList>
            <person name="Kono N."/>
            <person name="Arakawa K."/>
        </authorList>
    </citation>
    <scope>NUCLEOTIDE SEQUENCE [LARGE SCALE GENOMIC DNA]</scope>
</reference>
<organism evidence="2 3">
    <name type="scientific">Caerostris extrusa</name>
    <name type="common">Bark spider</name>
    <name type="synonym">Caerostris bankana</name>
    <dbReference type="NCBI Taxonomy" id="172846"/>
    <lineage>
        <taxon>Eukaryota</taxon>
        <taxon>Metazoa</taxon>
        <taxon>Ecdysozoa</taxon>
        <taxon>Arthropoda</taxon>
        <taxon>Chelicerata</taxon>
        <taxon>Arachnida</taxon>
        <taxon>Araneae</taxon>
        <taxon>Araneomorphae</taxon>
        <taxon>Entelegynae</taxon>
        <taxon>Araneoidea</taxon>
        <taxon>Araneidae</taxon>
        <taxon>Caerostris</taxon>
    </lineage>
</organism>
<evidence type="ECO:0000256" key="1">
    <source>
        <dbReference type="SAM" id="MobiDB-lite"/>
    </source>
</evidence>
<feature type="region of interest" description="Disordered" evidence="1">
    <location>
        <begin position="47"/>
        <end position="69"/>
    </location>
</feature>
<comment type="caution">
    <text evidence="2">The sequence shown here is derived from an EMBL/GenBank/DDBJ whole genome shotgun (WGS) entry which is preliminary data.</text>
</comment>
<feature type="compositionally biased region" description="Polar residues" evidence="1">
    <location>
        <begin position="47"/>
        <end position="56"/>
    </location>
</feature>
<sequence>MEASHSSKVMEESACTPSCMLINVCLQYVGITVHPAECDQNAVRVDSSNTDIQTSGNEKRKRGSWKREKAPADCISSKGGKLLDRLIGADSRLQLHKGELQKSLSRQASTRAGYQRFSRGRINKEERKQKKHSFHTCNVNHVSVSMETARLLLFPVCRRVCLSAGPASEFEPQKRKRKTDL</sequence>
<proteinExistence type="predicted"/>
<evidence type="ECO:0000313" key="3">
    <source>
        <dbReference type="Proteomes" id="UP001054945"/>
    </source>
</evidence>
<name>A0AAV4MH90_CAEEX</name>
<evidence type="ECO:0000313" key="2">
    <source>
        <dbReference type="EMBL" id="GIX71827.1"/>
    </source>
</evidence>
<dbReference type="AlphaFoldDB" id="A0AAV4MH90"/>
<gene>
    <name evidence="2" type="ORF">CEXT_617511</name>
</gene>
<protein>
    <submittedName>
        <fullName evidence="2">Uncharacterized protein</fullName>
    </submittedName>
</protein>